<organism evidence="3 4">
    <name type="scientific">Pilibacter termitis</name>
    <dbReference type="NCBI Taxonomy" id="263852"/>
    <lineage>
        <taxon>Bacteria</taxon>
        <taxon>Bacillati</taxon>
        <taxon>Bacillota</taxon>
        <taxon>Bacilli</taxon>
        <taxon>Lactobacillales</taxon>
        <taxon>Enterococcaceae</taxon>
        <taxon>Pilibacter</taxon>
    </lineage>
</organism>
<proteinExistence type="predicted"/>
<protein>
    <submittedName>
        <fullName evidence="3">Mga helix-turn-helix domain-containing protein</fullName>
    </submittedName>
</protein>
<dbReference type="EMBL" id="FUXI01000005">
    <property type="protein sequence ID" value="SJZ53293.1"/>
    <property type="molecule type" value="Genomic_DNA"/>
</dbReference>
<sequence>MDFEGLFLNEKESWRLSLVKELGKYDSGEYFIRDLAEKLESNYGKVKSNLAKLEIELSELYSEKILTVKRNCFSFTACSDLVVDYYAKIMEGSLPFQFLQASLNLELINVEEFCKKIKVNRSTLSGALSNMREFCKKYELRLCYSPIRLEGAEMSIRLFLSFVHAMIFQKKVDYPYNDSQREKSLKEKSLEIFEQDVYFMSPSLQNSFYYVFRRRQEQGNYFVPTKEMVAFYQRQREKYEILPMRYFNNNAEIARNETILLHFLSHLLEYQRRTMQSIVTGENTLCFPVNILNDTPDVLLLANQFVDYLQSAFFYQVRKKLPDQILREHIYYQFYLFHACHEHKIITPIHFLESDMLDYRQELEKIRGEVAKYFQVHQEELRKVFPCLEKNYFVDEVLRTLEKAFLNMIANTNFVIGFAIPPTCPFYFPIIKEITAMKGVEVAPLSHHYQDYDMVIYSSSDRIEHINCPFIYKWENHFGIQEIKRLSRLVYEIRKMKR</sequence>
<evidence type="ECO:0000256" key="1">
    <source>
        <dbReference type="SAM" id="Coils"/>
    </source>
</evidence>
<dbReference type="Proteomes" id="UP000190328">
    <property type="component" value="Unassembled WGS sequence"/>
</dbReference>
<reference evidence="3 4" key="1">
    <citation type="submission" date="2017-02" db="EMBL/GenBank/DDBJ databases">
        <authorList>
            <person name="Peterson S.W."/>
        </authorList>
    </citation>
    <scope>NUCLEOTIDE SEQUENCE [LARGE SCALE GENOMIC DNA]</scope>
    <source>
        <strain evidence="3 4">ATCC BAA-1030</strain>
    </source>
</reference>
<name>A0A1T4LF43_9ENTE</name>
<keyword evidence="1" id="KW-0175">Coiled coil</keyword>
<feature type="domain" description="Mga helix-turn-helix" evidence="2">
    <location>
        <begin position="86"/>
        <end position="160"/>
    </location>
</feature>
<dbReference type="RefSeq" id="WP_078806613.1">
    <property type="nucleotide sequence ID" value="NZ_FUXI01000005.1"/>
</dbReference>
<gene>
    <name evidence="3" type="ORF">SAMN02745116_00656</name>
</gene>
<dbReference type="InterPro" id="IPR007737">
    <property type="entry name" value="Mga_HTH"/>
</dbReference>
<dbReference type="STRING" id="263852.SAMN02745116_00656"/>
<dbReference type="Pfam" id="PF05043">
    <property type="entry name" value="Mga"/>
    <property type="match status" value="1"/>
</dbReference>
<dbReference type="OrthoDB" id="2172547at2"/>
<evidence type="ECO:0000313" key="3">
    <source>
        <dbReference type="EMBL" id="SJZ53293.1"/>
    </source>
</evidence>
<dbReference type="AlphaFoldDB" id="A0A1T4LF43"/>
<accession>A0A1T4LF43</accession>
<evidence type="ECO:0000313" key="4">
    <source>
        <dbReference type="Proteomes" id="UP000190328"/>
    </source>
</evidence>
<keyword evidence="4" id="KW-1185">Reference proteome</keyword>
<feature type="coiled-coil region" evidence="1">
    <location>
        <begin position="36"/>
        <end position="63"/>
    </location>
</feature>
<evidence type="ECO:0000259" key="2">
    <source>
        <dbReference type="Pfam" id="PF05043"/>
    </source>
</evidence>